<dbReference type="GO" id="GO:0000166">
    <property type="term" value="F:nucleotide binding"/>
    <property type="evidence" value="ECO:0007669"/>
    <property type="project" value="InterPro"/>
</dbReference>
<keyword evidence="4" id="KW-0030">Aminoacyl-tRNA synthetase</keyword>
<evidence type="ECO:0000313" key="5">
    <source>
        <dbReference type="Proteomes" id="UP000220251"/>
    </source>
</evidence>
<evidence type="ECO:0000256" key="1">
    <source>
        <dbReference type="ARBA" id="ARBA00022555"/>
    </source>
</evidence>
<dbReference type="SUPFAM" id="SSF55681">
    <property type="entry name" value="Class II aaRS and biotin synthetases"/>
    <property type="match status" value="1"/>
</dbReference>
<dbReference type="AlphaFoldDB" id="A0A0H5DQA8"/>
<accession>A0A0H5DQA8</accession>
<dbReference type="Gene3D" id="3.30.980.10">
    <property type="entry name" value="Threonyl-trna Synthetase, Chain A, domain 2"/>
    <property type="match status" value="1"/>
</dbReference>
<evidence type="ECO:0000313" key="4">
    <source>
        <dbReference type="EMBL" id="CRX38692.1"/>
    </source>
</evidence>
<dbReference type="OrthoDB" id="9856949at2"/>
<gene>
    <name evidence="4" type="primary">thrs3</name>
    <name evidence="4" type="ORF">ELAC_1353</name>
</gene>
<proteinExistence type="predicted"/>
<name>A0A0H5DQA8_9BACT</name>
<dbReference type="SUPFAM" id="SSF55186">
    <property type="entry name" value="ThrRS/AlaRS common domain"/>
    <property type="match status" value="1"/>
</dbReference>
<dbReference type="PANTHER" id="PTHR11451:SF44">
    <property type="entry name" value="THREONINE--TRNA LIGASE, CHLOROPLASTIC_MITOCHONDRIAL 2"/>
    <property type="match status" value="1"/>
</dbReference>
<dbReference type="EMBL" id="CWGJ01000015">
    <property type="protein sequence ID" value="CRX38692.1"/>
    <property type="molecule type" value="Genomic_DNA"/>
</dbReference>
<dbReference type="PANTHER" id="PTHR11451">
    <property type="entry name" value="THREONINE-TRNA LIGASE"/>
    <property type="match status" value="1"/>
</dbReference>
<keyword evidence="1" id="KW-0820">tRNA-binding</keyword>
<dbReference type="Proteomes" id="UP000220251">
    <property type="component" value="Unassembled WGS sequence"/>
</dbReference>
<sequence>MQTNTPATIASFLLAKAVKDLFPKIQMSGSFAENNCFSRDFLTEFELDASAVQFVNDRIRDLISANIPLIHHEMLRDVAVSMFKSHGEWEIMHDLKRLEKNALASLVRIDNLVVPGDLRGEARSKEAGAVKILAVHQEKTLIGGKPSYRCRLSGVAAEDQASLKSKVKSLKSADEKSHEKLGKDLQLFEFIGSRPVFLTKGVAALRKLEDLTAKAYESEGISVIRTPANPSSDLESERLSWHAEYYLQCQKRGREYRGSAEIGLKVRALDPHQRRGLWYTDQFWADTAYFFVPSHLSVKTVISSLQFIEKNANISGVESRWLSLHSENFGLEKSDVSAEWVSLEALIQKETLSTNRSQGKKTVAKRFALFYQDARQEFWEGPSLEVASIPEPLSVKIRNESHEKSDMVLVKATLSGSFERLIAFCLEKTGALPLSL</sequence>
<keyword evidence="4" id="KW-0436">Ligase</keyword>
<dbReference type="InterPro" id="IPR018163">
    <property type="entry name" value="Thr/Ala-tRNA-synth_IIc_edit"/>
</dbReference>
<organism evidence="4 5">
    <name type="scientific">Estrella lausannensis</name>
    <dbReference type="NCBI Taxonomy" id="483423"/>
    <lineage>
        <taxon>Bacteria</taxon>
        <taxon>Pseudomonadati</taxon>
        <taxon>Chlamydiota</taxon>
        <taxon>Chlamydiia</taxon>
        <taxon>Parachlamydiales</taxon>
        <taxon>Candidatus Criblamydiaceae</taxon>
        <taxon>Estrella</taxon>
    </lineage>
</organism>
<dbReference type="Gene3D" id="3.30.930.10">
    <property type="entry name" value="Bira Bifunctional Protein, Domain 2"/>
    <property type="match status" value="2"/>
</dbReference>
<keyword evidence="3" id="KW-0648">Protein biosynthesis</keyword>
<dbReference type="InterPro" id="IPR045864">
    <property type="entry name" value="aa-tRNA-synth_II/BPL/LPL"/>
</dbReference>
<dbReference type="EC" id="6.1.1.3" evidence="4"/>
<dbReference type="GO" id="GO:0006435">
    <property type="term" value="P:threonyl-tRNA aminoacylation"/>
    <property type="evidence" value="ECO:0007669"/>
    <property type="project" value="TreeGrafter"/>
</dbReference>
<protein>
    <submittedName>
        <fullName evidence="4">Putative threonyl-tRNA synthetase</fullName>
        <ecNumber evidence="4">6.1.1.3</ecNumber>
    </submittedName>
</protein>
<dbReference type="GO" id="GO:0000049">
    <property type="term" value="F:tRNA binding"/>
    <property type="evidence" value="ECO:0007669"/>
    <property type="project" value="UniProtKB-KW"/>
</dbReference>
<evidence type="ECO:0000256" key="2">
    <source>
        <dbReference type="ARBA" id="ARBA00022884"/>
    </source>
</evidence>
<keyword evidence="2" id="KW-0694">RNA-binding</keyword>
<keyword evidence="5" id="KW-1185">Reference proteome</keyword>
<dbReference type="GO" id="GO:0004829">
    <property type="term" value="F:threonine-tRNA ligase activity"/>
    <property type="evidence" value="ECO:0007669"/>
    <property type="project" value="UniProtKB-EC"/>
</dbReference>
<reference evidence="5" key="1">
    <citation type="submission" date="2015-06" db="EMBL/GenBank/DDBJ databases">
        <authorList>
            <person name="Bertelli C."/>
        </authorList>
    </citation>
    <scope>NUCLEOTIDE SEQUENCE [LARGE SCALE GENOMIC DNA]</scope>
    <source>
        <strain evidence="5">CRIB-30</strain>
    </source>
</reference>
<dbReference type="RefSeq" id="WP_098038553.1">
    <property type="nucleotide sequence ID" value="NZ_CWGJ01000015.1"/>
</dbReference>
<evidence type="ECO:0000256" key="3">
    <source>
        <dbReference type="ARBA" id="ARBA00022917"/>
    </source>
</evidence>